<accession>A0A6J4TTU0</accession>
<sequence>MTDNDMVKRLMYSGLLAGLGALASIATAKSAQLIWVRVFGEDPPE</sequence>
<gene>
    <name evidence="1" type="ORF">AVDCRST_MAG30-3748</name>
</gene>
<name>A0A6J4TTU0_9ACTN</name>
<protein>
    <submittedName>
        <fullName evidence="1">Uncharacterized protein</fullName>
    </submittedName>
</protein>
<dbReference type="EMBL" id="CADCVS010000496">
    <property type="protein sequence ID" value="CAA9530745.1"/>
    <property type="molecule type" value="Genomic_DNA"/>
</dbReference>
<organism evidence="1">
    <name type="scientific">uncultured Solirubrobacteraceae bacterium</name>
    <dbReference type="NCBI Taxonomy" id="1162706"/>
    <lineage>
        <taxon>Bacteria</taxon>
        <taxon>Bacillati</taxon>
        <taxon>Actinomycetota</taxon>
        <taxon>Thermoleophilia</taxon>
        <taxon>Solirubrobacterales</taxon>
        <taxon>Solirubrobacteraceae</taxon>
        <taxon>environmental samples</taxon>
    </lineage>
</organism>
<proteinExistence type="predicted"/>
<dbReference type="AlphaFoldDB" id="A0A6J4TTU0"/>
<reference evidence="1" key="1">
    <citation type="submission" date="2020-02" db="EMBL/GenBank/DDBJ databases">
        <authorList>
            <person name="Meier V. D."/>
        </authorList>
    </citation>
    <scope>NUCLEOTIDE SEQUENCE</scope>
    <source>
        <strain evidence="1">AVDCRST_MAG30</strain>
    </source>
</reference>
<evidence type="ECO:0000313" key="1">
    <source>
        <dbReference type="EMBL" id="CAA9530745.1"/>
    </source>
</evidence>